<dbReference type="PRINTS" id="PR00411">
    <property type="entry name" value="PNDRDTASEI"/>
</dbReference>
<comment type="similarity">
    <text evidence="2">Belongs to the class-I pyridine nucleotide-disulfide oxidoreductase family.</text>
</comment>
<dbReference type="InterPro" id="IPR001100">
    <property type="entry name" value="Pyr_nuc-diS_OxRdtase"/>
</dbReference>
<evidence type="ECO:0000313" key="8">
    <source>
        <dbReference type="Proteomes" id="UP001501588"/>
    </source>
</evidence>
<organism evidence="7 8">
    <name type="scientific">Craurococcus roseus</name>
    <dbReference type="NCBI Taxonomy" id="77585"/>
    <lineage>
        <taxon>Bacteria</taxon>
        <taxon>Pseudomonadati</taxon>
        <taxon>Pseudomonadota</taxon>
        <taxon>Alphaproteobacteria</taxon>
        <taxon>Acetobacterales</taxon>
        <taxon>Acetobacteraceae</taxon>
        <taxon>Craurococcus</taxon>
    </lineage>
</organism>
<keyword evidence="8" id="KW-1185">Reference proteome</keyword>
<reference evidence="7 8" key="1">
    <citation type="journal article" date="2019" name="Int. J. Syst. Evol. Microbiol.">
        <title>The Global Catalogue of Microorganisms (GCM) 10K type strain sequencing project: providing services to taxonomists for standard genome sequencing and annotation.</title>
        <authorList>
            <consortium name="The Broad Institute Genomics Platform"/>
            <consortium name="The Broad Institute Genome Sequencing Center for Infectious Disease"/>
            <person name="Wu L."/>
            <person name="Ma J."/>
        </authorList>
    </citation>
    <scope>NUCLEOTIDE SEQUENCE [LARGE SCALE GENOMIC DNA]</scope>
    <source>
        <strain evidence="7 8">JCM 9933</strain>
    </source>
</reference>
<evidence type="ECO:0000256" key="2">
    <source>
        <dbReference type="ARBA" id="ARBA00007532"/>
    </source>
</evidence>
<dbReference type="InterPro" id="IPR016156">
    <property type="entry name" value="FAD/NAD-linked_Rdtase_dimer_sf"/>
</dbReference>
<comment type="caution">
    <text evidence="7">The sequence shown here is derived from an EMBL/GenBank/DDBJ whole genome shotgun (WGS) entry which is preliminary data.</text>
</comment>
<evidence type="ECO:0000256" key="3">
    <source>
        <dbReference type="ARBA" id="ARBA00022630"/>
    </source>
</evidence>
<comment type="cofactor">
    <cofactor evidence="1">
        <name>FAD</name>
        <dbReference type="ChEBI" id="CHEBI:57692"/>
    </cofactor>
</comment>
<keyword evidence="3" id="KW-0285">Flavoprotein</keyword>
<dbReference type="SUPFAM" id="SSF55424">
    <property type="entry name" value="FAD/NAD-linked reductases, dimerisation (C-terminal) domain"/>
    <property type="match status" value="1"/>
</dbReference>
<dbReference type="RefSeq" id="WP_343897749.1">
    <property type="nucleotide sequence ID" value="NZ_BAAAFZ010000088.1"/>
</dbReference>
<proteinExistence type="inferred from homology"/>
<dbReference type="PRINTS" id="PR00368">
    <property type="entry name" value="FADPNR"/>
</dbReference>
<dbReference type="Pfam" id="PF07992">
    <property type="entry name" value="Pyr_redox_2"/>
    <property type="match status" value="1"/>
</dbReference>
<feature type="domain" description="Pyridine nucleotide-disulphide oxidoreductase dimerisation" evidence="5">
    <location>
        <begin position="348"/>
        <end position="455"/>
    </location>
</feature>
<feature type="domain" description="FAD/NAD(P)-binding" evidence="6">
    <location>
        <begin position="8"/>
        <end position="326"/>
    </location>
</feature>
<dbReference type="InterPro" id="IPR004099">
    <property type="entry name" value="Pyr_nucl-diS_OxRdtase_dimer"/>
</dbReference>
<sequence>MAALEIETAIIGAGQAGVPLARALAGAGRQVALVERNHPGGSCVNWGCTPSKAMIASSRLAAQARRASEWGIRVPRVEVDFAAVMDRARGMVEGARGELEESLAAQANLRLVRGHARLDGREGDGRFRLRVGDETLLAREVVLDTGTRSARPPVEGLDRLPPERLIDAENWIDRRELPESVVFLGGGTIALEMAQAWRRFGAAVTIVESGPRLADREDEEVSAELRDALEAEGVSVRCGAKAGRAEPTGGGVRLHLGAGGTLEATHLFVATGRRANTDDLGLDTVGLEPGKRGEIEVDGRLRTKVPGLFAAGDIRGGGQFTHTAYDDHRVLESQILGDGSRTTERILPYAIFTEPELGRVGMTEAQAREAGHRVLVGRQPMTESGKAREIGRTRGFIKVVAEAGSRRVLGAAALCESGSEVVQLFIELMNAGAAVDTMLDAVHIHPTLGEAAKNAAAALKDA</sequence>
<dbReference type="Gene3D" id="3.50.50.60">
    <property type="entry name" value="FAD/NAD(P)-binding domain"/>
    <property type="match status" value="2"/>
</dbReference>
<protein>
    <submittedName>
        <fullName evidence="7">FAD-containing oxidoreductase</fullName>
    </submittedName>
</protein>
<dbReference type="Gene3D" id="3.30.390.30">
    <property type="match status" value="1"/>
</dbReference>
<dbReference type="Proteomes" id="UP001501588">
    <property type="component" value="Unassembled WGS sequence"/>
</dbReference>
<accession>A0ABN1G2Q5</accession>
<evidence type="ECO:0000313" key="7">
    <source>
        <dbReference type="EMBL" id="GAA0602959.1"/>
    </source>
</evidence>
<dbReference type="PIRSF" id="PIRSF000350">
    <property type="entry name" value="Mercury_reductase_MerA"/>
    <property type="match status" value="1"/>
</dbReference>
<evidence type="ECO:0000256" key="1">
    <source>
        <dbReference type="ARBA" id="ARBA00001974"/>
    </source>
</evidence>
<dbReference type="Pfam" id="PF02852">
    <property type="entry name" value="Pyr_redox_dim"/>
    <property type="match status" value="1"/>
</dbReference>
<gene>
    <name evidence="7" type="ORF">GCM10009416_45790</name>
</gene>
<keyword evidence="4" id="KW-0274">FAD</keyword>
<dbReference type="SUPFAM" id="SSF51905">
    <property type="entry name" value="FAD/NAD(P)-binding domain"/>
    <property type="match status" value="1"/>
</dbReference>
<dbReference type="InterPro" id="IPR036188">
    <property type="entry name" value="FAD/NAD-bd_sf"/>
</dbReference>
<dbReference type="PANTHER" id="PTHR43014:SF2">
    <property type="entry name" value="MERCURIC REDUCTASE"/>
    <property type="match status" value="1"/>
</dbReference>
<evidence type="ECO:0000259" key="5">
    <source>
        <dbReference type="Pfam" id="PF02852"/>
    </source>
</evidence>
<evidence type="ECO:0000256" key="4">
    <source>
        <dbReference type="ARBA" id="ARBA00022827"/>
    </source>
</evidence>
<dbReference type="PANTHER" id="PTHR43014">
    <property type="entry name" value="MERCURIC REDUCTASE"/>
    <property type="match status" value="1"/>
</dbReference>
<dbReference type="EMBL" id="BAAAFZ010000088">
    <property type="protein sequence ID" value="GAA0602959.1"/>
    <property type="molecule type" value="Genomic_DNA"/>
</dbReference>
<dbReference type="InterPro" id="IPR023753">
    <property type="entry name" value="FAD/NAD-binding_dom"/>
</dbReference>
<evidence type="ECO:0000259" key="6">
    <source>
        <dbReference type="Pfam" id="PF07992"/>
    </source>
</evidence>
<name>A0ABN1G2Q5_9PROT</name>